<reference evidence="2" key="1">
    <citation type="submission" date="2022-04" db="EMBL/GenBank/DDBJ databases">
        <title>Carnegiea gigantea Genome sequencing and assembly v2.</title>
        <authorList>
            <person name="Copetti D."/>
            <person name="Sanderson M.J."/>
            <person name="Burquez A."/>
            <person name="Wojciechowski M.F."/>
        </authorList>
    </citation>
    <scope>NUCLEOTIDE SEQUENCE</scope>
    <source>
        <strain evidence="2">SGP5-SGP5p</strain>
        <tissue evidence="2">Aerial part</tissue>
    </source>
</reference>
<organism evidence="2 3">
    <name type="scientific">Carnegiea gigantea</name>
    <dbReference type="NCBI Taxonomy" id="171969"/>
    <lineage>
        <taxon>Eukaryota</taxon>
        <taxon>Viridiplantae</taxon>
        <taxon>Streptophyta</taxon>
        <taxon>Embryophyta</taxon>
        <taxon>Tracheophyta</taxon>
        <taxon>Spermatophyta</taxon>
        <taxon>Magnoliopsida</taxon>
        <taxon>eudicotyledons</taxon>
        <taxon>Gunneridae</taxon>
        <taxon>Pentapetalae</taxon>
        <taxon>Caryophyllales</taxon>
        <taxon>Cactineae</taxon>
        <taxon>Cactaceae</taxon>
        <taxon>Cactoideae</taxon>
        <taxon>Echinocereeae</taxon>
        <taxon>Carnegiea</taxon>
    </lineage>
</organism>
<keyword evidence="3" id="KW-1185">Reference proteome</keyword>
<feature type="region of interest" description="Disordered" evidence="1">
    <location>
        <begin position="1"/>
        <end position="34"/>
    </location>
</feature>
<evidence type="ECO:0000256" key="1">
    <source>
        <dbReference type="SAM" id="MobiDB-lite"/>
    </source>
</evidence>
<dbReference type="Proteomes" id="UP001153076">
    <property type="component" value="Unassembled WGS sequence"/>
</dbReference>
<name>A0A9Q1KSR1_9CARY</name>
<sequence>MRSKSLGSCKDERSSLWSHPSLSSVGAPSNHGSGYTATEFSKLDSIHRPDWGRVRELIDKKRVRRWSQRMRARPLGGRPHLRVVSSRGYSSIHLSRGSGIKYRESRGTPISVVSMAFPPVYNMREMTNYVRKSFIWRWRSASRLLRLLPKDFHALCPRFLLSKAERRL</sequence>
<evidence type="ECO:0000313" key="2">
    <source>
        <dbReference type="EMBL" id="KAJ8449165.1"/>
    </source>
</evidence>
<gene>
    <name evidence="2" type="ORF">Cgig2_027167</name>
</gene>
<comment type="caution">
    <text evidence="2">The sequence shown here is derived from an EMBL/GenBank/DDBJ whole genome shotgun (WGS) entry which is preliminary data.</text>
</comment>
<evidence type="ECO:0000313" key="3">
    <source>
        <dbReference type="Proteomes" id="UP001153076"/>
    </source>
</evidence>
<accession>A0A9Q1KSR1</accession>
<proteinExistence type="predicted"/>
<dbReference type="AlphaFoldDB" id="A0A9Q1KSR1"/>
<protein>
    <submittedName>
        <fullName evidence="2">Uncharacterized protein</fullName>
    </submittedName>
</protein>
<feature type="compositionally biased region" description="Low complexity" evidence="1">
    <location>
        <begin position="15"/>
        <end position="24"/>
    </location>
</feature>
<dbReference type="EMBL" id="JAKOGI010000024">
    <property type="protein sequence ID" value="KAJ8449165.1"/>
    <property type="molecule type" value="Genomic_DNA"/>
</dbReference>